<proteinExistence type="predicted"/>
<protein>
    <submittedName>
        <fullName evidence="1">Uncharacterized protein</fullName>
    </submittedName>
</protein>
<dbReference type="Proteomes" id="UP001148737">
    <property type="component" value="Unassembled WGS sequence"/>
</dbReference>
<reference evidence="1" key="1">
    <citation type="submission" date="2022-07" db="EMBL/GenBank/DDBJ databases">
        <title>Genome Sequence of Lecanicillium saksenae.</title>
        <authorList>
            <person name="Buettner E."/>
        </authorList>
    </citation>
    <scope>NUCLEOTIDE SEQUENCE</scope>
    <source>
        <strain evidence="1">VT-O1</strain>
    </source>
</reference>
<accession>A0ACC1QXL3</accession>
<dbReference type="EMBL" id="JANAKD010000338">
    <property type="protein sequence ID" value="KAJ3494844.1"/>
    <property type="molecule type" value="Genomic_DNA"/>
</dbReference>
<organism evidence="1 2">
    <name type="scientific">Lecanicillium saksenae</name>
    <dbReference type="NCBI Taxonomy" id="468837"/>
    <lineage>
        <taxon>Eukaryota</taxon>
        <taxon>Fungi</taxon>
        <taxon>Dikarya</taxon>
        <taxon>Ascomycota</taxon>
        <taxon>Pezizomycotina</taxon>
        <taxon>Sordariomycetes</taxon>
        <taxon>Hypocreomycetidae</taxon>
        <taxon>Hypocreales</taxon>
        <taxon>Cordycipitaceae</taxon>
        <taxon>Lecanicillium</taxon>
    </lineage>
</organism>
<name>A0ACC1QXL3_9HYPO</name>
<sequence>MGMKTLNTDCDAQGQADATLEGEKVVGNEEYVENDTQEAKAGLVSYYICREVNGFDKQHHMLASVNLNTGDVANRIVFHYWAPNRAPVIMPTTLTMEQLQLIHGMQDLGSIWLPRATSAFPGDLNHHICNMTGSFLSNKDIPLAVDWEDKLIEKIRKATVDSATTGDDKVPFSLHRFPVWGKYEDHLALAGSCFKLWNWHKPESQYRKEGSWNDDLQAVLADAEMTAGGNLRLLLRGCYLAATSASKGNQEHALESDKIN</sequence>
<keyword evidence="2" id="KW-1185">Reference proteome</keyword>
<evidence type="ECO:0000313" key="2">
    <source>
        <dbReference type="Proteomes" id="UP001148737"/>
    </source>
</evidence>
<comment type="caution">
    <text evidence="1">The sequence shown here is derived from an EMBL/GenBank/DDBJ whole genome shotgun (WGS) entry which is preliminary data.</text>
</comment>
<gene>
    <name evidence="1" type="ORF">NLG97_g3810</name>
</gene>
<evidence type="ECO:0000313" key="1">
    <source>
        <dbReference type="EMBL" id="KAJ3494844.1"/>
    </source>
</evidence>